<evidence type="ECO:0000313" key="9">
    <source>
        <dbReference type="Proteomes" id="UP000008323"/>
    </source>
</evidence>
<name>B1VAA6_PHYAS</name>
<dbReference type="Proteomes" id="UP000008323">
    <property type="component" value="Chromosome"/>
</dbReference>
<dbReference type="PANTHER" id="PTHR43586:SF8">
    <property type="entry name" value="CYSTEINE DESULFURASE 1, CHLOROPLASTIC"/>
    <property type="match status" value="1"/>
</dbReference>
<feature type="domain" description="Aminotransferase class V" evidence="7">
    <location>
        <begin position="25"/>
        <end position="389"/>
    </location>
</feature>
<dbReference type="AlphaFoldDB" id="B1VAA6"/>
<evidence type="ECO:0000256" key="5">
    <source>
        <dbReference type="ARBA" id="ARBA00022898"/>
    </source>
</evidence>
<keyword evidence="8" id="KW-0456">Lyase</keyword>
<evidence type="ECO:0000256" key="6">
    <source>
        <dbReference type="ARBA" id="ARBA00050776"/>
    </source>
</evidence>
<dbReference type="GO" id="GO:0016829">
    <property type="term" value="F:lyase activity"/>
    <property type="evidence" value="ECO:0007669"/>
    <property type="project" value="UniProtKB-KW"/>
</dbReference>
<dbReference type="eggNOG" id="COG0520">
    <property type="taxonomic scope" value="Bacteria"/>
</dbReference>
<keyword evidence="4" id="KW-0808">Transferase</keyword>
<dbReference type="GO" id="GO:0030170">
    <property type="term" value="F:pyridoxal phosphate binding"/>
    <property type="evidence" value="ECO:0007669"/>
    <property type="project" value="InterPro"/>
</dbReference>
<evidence type="ECO:0000256" key="3">
    <source>
        <dbReference type="ARBA" id="ARBA00012239"/>
    </source>
</evidence>
<dbReference type="PANTHER" id="PTHR43586">
    <property type="entry name" value="CYSTEINE DESULFURASE"/>
    <property type="match status" value="1"/>
</dbReference>
<dbReference type="Gene3D" id="3.40.640.10">
    <property type="entry name" value="Type I PLP-dependent aspartate aminotransferase-like (Major domain)"/>
    <property type="match status" value="1"/>
</dbReference>
<dbReference type="GO" id="GO:0031071">
    <property type="term" value="F:cysteine desulfurase activity"/>
    <property type="evidence" value="ECO:0007669"/>
    <property type="project" value="UniProtKB-EC"/>
</dbReference>
<dbReference type="InterPro" id="IPR015421">
    <property type="entry name" value="PyrdxlP-dep_Trfase_major"/>
</dbReference>
<reference evidence="8 9" key="1">
    <citation type="journal article" date="2008" name="J. Bacteriol.">
        <title>Comparative genome analysis of 'Candidatus Phytoplasma australiense' (subgroup tuf-Australia I; rp-A) and 'Ca. Phytoplasma asteris' strains OY-M and AY-WB.</title>
        <authorList>
            <person name="Tran-Nguyen L.T."/>
            <person name="Kube M."/>
            <person name="Schneider B."/>
            <person name="Reinhardt R."/>
            <person name="Gibb K.S."/>
        </authorList>
    </citation>
    <scope>NUCLEOTIDE SEQUENCE [LARGE SCALE GENOMIC DNA]</scope>
</reference>
<dbReference type="KEGG" id="pal:PA0545"/>
<protein>
    <recommendedName>
        <fullName evidence="3">cysteine desulfurase</fullName>
        <ecNumber evidence="3">2.8.1.7</ecNumber>
    </recommendedName>
</protein>
<dbReference type="Pfam" id="PF00266">
    <property type="entry name" value="Aminotran_5"/>
    <property type="match status" value="1"/>
</dbReference>
<dbReference type="InterPro" id="IPR000192">
    <property type="entry name" value="Aminotrans_V_dom"/>
</dbReference>
<dbReference type="STRING" id="59748.PA0545"/>
<dbReference type="InterPro" id="IPR010970">
    <property type="entry name" value="Cys_dSase_SufS"/>
</dbReference>
<evidence type="ECO:0000259" key="7">
    <source>
        <dbReference type="Pfam" id="PF00266"/>
    </source>
</evidence>
<evidence type="ECO:0000256" key="4">
    <source>
        <dbReference type="ARBA" id="ARBA00022679"/>
    </source>
</evidence>
<keyword evidence="5" id="KW-0663">Pyridoxal phosphate</keyword>
<gene>
    <name evidence="8" type="primary">csdB</name>
    <name evidence="8" type="ordered locus">PA0545</name>
</gene>
<dbReference type="EMBL" id="AM422018">
    <property type="protein sequence ID" value="CAM11879.1"/>
    <property type="molecule type" value="Genomic_DNA"/>
</dbReference>
<dbReference type="GO" id="GO:0006534">
    <property type="term" value="P:cysteine metabolic process"/>
    <property type="evidence" value="ECO:0007669"/>
    <property type="project" value="InterPro"/>
</dbReference>
<proteinExistence type="inferred from homology"/>
<dbReference type="InterPro" id="IPR015424">
    <property type="entry name" value="PyrdxlP-dep_Trfase"/>
</dbReference>
<dbReference type="InterPro" id="IPR015422">
    <property type="entry name" value="PyrdxlP-dep_Trfase_small"/>
</dbReference>
<organism evidence="8 9">
    <name type="scientific">Phytoplasma australiense</name>
    <dbReference type="NCBI Taxonomy" id="59748"/>
    <lineage>
        <taxon>Bacteria</taxon>
        <taxon>Bacillati</taxon>
        <taxon>Mycoplasmatota</taxon>
        <taxon>Mollicutes</taxon>
        <taxon>Acholeplasmatales</taxon>
        <taxon>Acholeplasmataceae</taxon>
        <taxon>Candidatus Phytoplasma</taxon>
        <taxon>16SrXII (Stolbur group)</taxon>
    </lineage>
</organism>
<comment type="catalytic activity">
    <reaction evidence="6">
        <text>(sulfur carrier)-H + L-cysteine = (sulfur carrier)-SH + L-alanine</text>
        <dbReference type="Rhea" id="RHEA:43892"/>
        <dbReference type="Rhea" id="RHEA-COMP:14737"/>
        <dbReference type="Rhea" id="RHEA-COMP:14739"/>
        <dbReference type="ChEBI" id="CHEBI:29917"/>
        <dbReference type="ChEBI" id="CHEBI:35235"/>
        <dbReference type="ChEBI" id="CHEBI:57972"/>
        <dbReference type="ChEBI" id="CHEBI:64428"/>
        <dbReference type="EC" id="2.8.1.7"/>
    </reaction>
</comment>
<dbReference type="EC" id="2.8.1.7" evidence="3"/>
<evidence type="ECO:0000256" key="1">
    <source>
        <dbReference type="ARBA" id="ARBA00001933"/>
    </source>
</evidence>
<evidence type="ECO:0000256" key="2">
    <source>
        <dbReference type="ARBA" id="ARBA00010447"/>
    </source>
</evidence>
<dbReference type="SUPFAM" id="SSF53383">
    <property type="entry name" value="PLP-dependent transferases"/>
    <property type="match status" value="1"/>
</dbReference>
<dbReference type="Gene3D" id="3.90.1150.10">
    <property type="entry name" value="Aspartate Aminotransferase, domain 1"/>
    <property type="match status" value="1"/>
</dbReference>
<dbReference type="InterPro" id="IPR016454">
    <property type="entry name" value="Cysteine_dSase"/>
</dbReference>
<evidence type="ECO:0000313" key="8">
    <source>
        <dbReference type="EMBL" id="CAM11879.1"/>
    </source>
</evidence>
<accession>B1VAA6</accession>
<comment type="cofactor">
    <cofactor evidence="1">
        <name>pyridoxal 5'-phosphate</name>
        <dbReference type="ChEBI" id="CHEBI:597326"/>
    </cofactor>
</comment>
<sequence>MEAQIVLKNPLRSLFPIFKANPKLVYFDSAATSLKPKKVIDELTSFYYNNGMANKSFAFLSSQTNLLINETRKKTAFFLNCLPEEIIFTKGTTDSLNLLAQSLGELLEEGDEIIVSELDHNSSVLPWLKQAKRKKAKIVFVPLDSNNKITVENFSKVLTKKTKIVALTHISNLLGYMTPIKEIIDLSHQQNTLVVIDAAQSAAHFPIDVKALNSDFLAFSAHKLYGPFGVGVLFGKISLLKKLKPTFFGGNSIQEFSLNDFVLNEPPHKFEAGTLNIAGIIAFKKALEFIQEIGFEKIQSIEKNIYQGIIKELEKIPEITIYNPQSLDIISFNFNHIHAHDVENFLAQENIYVKTGRCCAFLAAKKINQTSLVRISVGVYNNQEDIDILIKNLKKARDFFIKCAKK</sequence>
<dbReference type="PIRSF" id="PIRSF005572">
    <property type="entry name" value="NifS"/>
    <property type="match status" value="1"/>
</dbReference>
<dbReference type="CDD" id="cd06453">
    <property type="entry name" value="SufS_like"/>
    <property type="match status" value="1"/>
</dbReference>
<comment type="similarity">
    <text evidence="2">Belongs to the class-V pyridoxal-phosphate-dependent aminotransferase family. Csd subfamily.</text>
</comment>